<protein>
    <recommendedName>
        <fullName evidence="3">F-box domain-containing protein</fullName>
    </recommendedName>
</protein>
<feature type="non-terminal residue" evidence="4">
    <location>
        <position position="1"/>
    </location>
</feature>
<gene>
    <name evidence="4" type="ORF">SDRG_16346</name>
</gene>
<evidence type="ECO:0000259" key="3">
    <source>
        <dbReference type="Pfam" id="PF12937"/>
    </source>
</evidence>
<keyword evidence="1" id="KW-0677">Repeat</keyword>
<dbReference type="SUPFAM" id="SSF48452">
    <property type="entry name" value="TPR-like"/>
    <property type="match status" value="1"/>
</dbReference>
<dbReference type="InterPro" id="IPR019734">
    <property type="entry name" value="TPR_rpt"/>
</dbReference>
<dbReference type="RefSeq" id="XP_008620774.1">
    <property type="nucleotide sequence ID" value="XM_008622552.1"/>
</dbReference>
<dbReference type="AlphaFoldDB" id="T0PK87"/>
<proteinExistence type="predicted"/>
<dbReference type="Proteomes" id="UP000030762">
    <property type="component" value="Unassembled WGS sequence"/>
</dbReference>
<dbReference type="OrthoDB" id="2095648at2759"/>
<dbReference type="SUPFAM" id="SSF81383">
    <property type="entry name" value="F-box domain"/>
    <property type="match status" value="1"/>
</dbReference>
<sequence>MQRVSESNELLHEVLAYLGVRDLGAASHVCLRWYLLGSHEVLWAALASRAVLGPETGALRELLGHKAYLRQLARARRQLPHDGAVDFVESAAWPRLCARDKWLARTFLTSSLDALTHANKAPEDPVYPPQSDLSSLLCAYADLLEENFSDLAAAAALLRRAIPGSSDPARLWHNLALLEDKRGDLDAAEAAFREAHAADPRYQRVLCNYAVFLDERRQRFEAARAMYEVALANDPTDLDAYAAFADFLTFKQPDLDRAEGLFRSALRHLATLSMPLEDGQDLKIVIQFAEFLAYVQQDMAAATPIYRMLLPRHKREQTRPTHARVHLLLCVGLLSYGNHFTSFVSGILCSDGQRIRFQRPCLGASVGRGGHDAFCLPEQRRPTPASLQAHGGVRCPPRFLTNDGGRRGARATCRPSSLLGR</sequence>
<name>T0PK87_SAPDV</name>
<keyword evidence="5" id="KW-1185">Reference proteome</keyword>
<evidence type="ECO:0000256" key="1">
    <source>
        <dbReference type="ARBA" id="ARBA00022737"/>
    </source>
</evidence>
<dbReference type="VEuPathDB" id="FungiDB:SDRG_16346"/>
<reference evidence="4 5" key="1">
    <citation type="submission" date="2012-04" db="EMBL/GenBank/DDBJ databases">
        <title>The Genome Sequence of Saprolegnia declina VS20.</title>
        <authorList>
            <consortium name="The Broad Institute Genome Sequencing Platform"/>
            <person name="Russ C."/>
            <person name="Nusbaum C."/>
            <person name="Tyler B."/>
            <person name="van West P."/>
            <person name="Dieguez-Uribeondo J."/>
            <person name="de Bruijn I."/>
            <person name="Tripathy S."/>
            <person name="Jiang R."/>
            <person name="Young S.K."/>
            <person name="Zeng Q."/>
            <person name="Gargeya S."/>
            <person name="Fitzgerald M."/>
            <person name="Haas B."/>
            <person name="Abouelleil A."/>
            <person name="Alvarado L."/>
            <person name="Arachchi H.M."/>
            <person name="Berlin A."/>
            <person name="Chapman S.B."/>
            <person name="Goldberg J."/>
            <person name="Griggs A."/>
            <person name="Gujja S."/>
            <person name="Hansen M."/>
            <person name="Howarth C."/>
            <person name="Imamovic A."/>
            <person name="Larimer J."/>
            <person name="McCowen C."/>
            <person name="Montmayeur A."/>
            <person name="Murphy C."/>
            <person name="Neiman D."/>
            <person name="Pearson M."/>
            <person name="Priest M."/>
            <person name="Roberts A."/>
            <person name="Saif S."/>
            <person name="Shea T."/>
            <person name="Sisk P."/>
            <person name="Sykes S."/>
            <person name="Wortman J."/>
            <person name="Nusbaum C."/>
            <person name="Birren B."/>
        </authorList>
    </citation>
    <scope>NUCLEOTIDE SEQUENCE [LARGE SCALE GENOMIC DNA]</scope>
    <source>
        <strain evidence="4 5">VS20</strain>
    </source>
</reference>
<keyword evidence="2" id="KW-0802">TPR repeat</keyword>
<dbReference type="PANTHER" id="PTHR11246">
    <property type="entry name" value="PRE-MRNA SPLICING FACTOR"/>
    <property type="match status" value="1"/>
</dbReference>
<dbReference type="Gene3D" id="1.20.1280.50">
    <property type="match status" value="1"/>
</dbReference>
<dbReference type="InterPro" id="IPR045075">
    <property type="entry name" value="Syf1-like"/>
</dbReference>
<dbReference type="PROSITE" id="PS50005">
    <property type="entry name" value="TPR"/>
    <property type="match status" value="1"/>
</dbReference>
<evidence type="ECO:0000313" key="5">
    <source>
        <dbReference type="Proteomes" id="UP000030762"/>
    </source>
</evidence>
<feature type="repeat" description="TPR" evidence="2">
    <location>
        <begin position="169"/>
        <end position="202"/>
    </location>
</feature>
<feature type="domain" description="F-box" evidence="3">
    <location>
        <begin position="8"/>
        <end position="46"/>
    </location>
</feature>
<evidence type="ECO:0000256" key="2">
    <source>
        <dbReference type="PROSITE-ProRule" id="PRU00339"/>
    </source>
</evidence>
<evidence type="ECO:0000313" key="4">
    <source>
        <dbReference type="EMBL" id="EQC25799.1"/>
    </source>
</evidence>
<organism evidence="4 5">
    <name type="scientific">Saprolegnia diclina (strain VS20)</name>
    <dbReference type="NCBI Taxonomy" id="1156394"/>
    <lineage>
        <taxon>Eukaryota</taxon>
        <taxon>Sar</taxon>
        <taxon>Stramenopiles</taxon>
        <taxon>Oomycota</taxon>
        <taxon>Saprolegniomycetes</taxon>
        <taxon>Saprolegniales</taxon>
        <taxon>Saprolegniaceae</taxon>
        <taxon>Saprolegnia</taxon>
    </lineage>
</organism>
<dbReference type="EMBL" id="JH767255">
    <property type="protein sequence ID" value="EQC25799.1"/>
    <property type="molecule type" value="Genomic_DNA"/>
</dbReference>
<dbReference type="GO" id="GO:0000398">
    <property type="term" value="P:mRNA splicing, via spliceosome"/>
    <property type="evidence" value="ECO:0007669"/>
    <property type="project" value="InterPro"/>
</dbReference>
<dbReference type="Pfam" id="PF12937">
    <property type="entry name" value="F-box-like"/>
    <property type="match status" value="1"/>
</dbReference>
<dbReference type="GeneID" id="19957073"/>
<dbReference type="InterPro" id="IPR001810">
    <property type="entry name" value="F-box_dom"/>
</dbReference>
<dbReference type="InterPro" id="IPR036047">
    <property type="entry name" value="F-box-like_dom_sf"/>
</dbReference>
<dbReference type="InterPro" id="IPR011990">
    <property type="entry name" value="TPR-like_helical_dom_sf"/>
</dbReference>
<accession>T0PK87</accession>
<dbReference type="Gene3D" id="1.25.40.10">
    <property type="entry name" value="Tetratricopeptide repeat domain"/>
    <property type="match status" value="1"/>
</dbReference>
<dbReference type="SMART" id="SM00028">
    <property type="entry name" value="TPR"/>
    <property type="match status" value="1"/>
</dbReference>